<proteinExistence type="predicted"/>
<feature type="domain" description="Glycosyltransferase 2-like" evidence="1">
    <location>
        <begin position="6"/>
        <end position="133"/>
    </location>
</feature>
<organism evidence="2">
    <name type="scientific">uncultured Caudovirales phage</name>
    <dbReference type="NCBI Taxonomy" id="2100421"/>
    <lineage>
        <taxon>Viruses</taxon>
        <taxon>Duplodnaviria</taxon>
        <taxon>Heunggongvirae</taxon>
        <taxon>Uroviricota</taxon>
        <taxon>Caudoviricetes</taxon>
        <taxon>Peduoviridae</taxon>
        <taxon>Maltschvirus</taxon>
        <taxon>Maltschvirus maltsch</taxon>
    </lineage>
</organism>
<gene>
    <name evidence="2" type="ORF">UFOVP449_160</name>
</gene>
<dbReference type="EMBL" id="LR796420">
    <property type="protein sequence ID" value="CAB4143328.1"/>
    <property type="molecule type" value="Genomic_DNA"/>
</dbReference>
<dbReference type="InterPro" id="IPR029044">
    <property type="entry name" value="Nucleotide-diphossugar_trans"/>
</dbReference>
<dbReference type="CDD" id="cd00761">
    <property type="entry name" value="Glyco_tranf_GTA_type"/>
    <property type="match status" value="1"/>
</dbReference>
<name>A0A6J5M9C8_9CAUD</name>
<protein>
    <submittedName>
        <fullName evidence="2">Glyco_tranf_GTA_type domain containing protein</fullName>
    </submittedName>
</protein>
<dbReference type="SUPFAM" id="SSF53448">
    <property type="entry name" value="Nucleotide-diphospho-sugar transferases"/>
    <property type="match status" value="1"/>
</dbReference>
<dbReference type="InterPro" id="IPR001173">
    <property type="entry name" value="Glyco_trans_2-like"/>
</dbReference>
<evidence type="ECO:0000313" key="2">
    <source>
        <dbReference type="EMBL" id="CAB4143328.1"/>
    </source>
</evidence>
<dbReference type="Pfam" id="PF00535">
    <property type="entry name" value="Glycos_transf_2"/>
    <property type="match status" value="1"/>
</dbReference>
<evidence type="ECO:0000259" key="1">
    <source>
        <dbReference type="Pfam" id="PF00535"/>
    </source>
</evidence>
<sequence length="207" mass="24237">MKLSYAVTICNEFEETINLITTLLNYKGENSEIVVLLDTPKASAELIEYLELQAEANHIDLIESEFNNDFANWKNFLNLQCKGEWIFQLDADEMLDPNLIVNLEDILDNNTDKDLILVPRINIVNGLTQSHIEKWGWQVNDRGWVNWPDVQTRLYKNKANVYWSGKVHERIVGYEAYTNFPGDEVYCIKHIKDIKRQETQNSYYDTL</sequence>
<reference evidence="2" key="1">
    <citation type="submission" date="2020-04" db="EMBL/GenBank/DDBJ databases">
        <authorList>
            <person name="Chiriac C."/>
            <person name="Salcher M."/>
            <person name="Ghai R."/>
            <person name="Kavagutti S V."/>
        </authorList>
    </citation>
    <scope>NUCLEOTIDE SEQUENCE</scope>
</reference>
<dbReference type="Gene3D" id="3.90.550.10">
    <property type="entry name" value="Spore Coat Polysaccharide Biosynthesis Protein SpsA, Chain A"/>
    <property type="match status" value="1"/>
</dbReference>
<accession>A0A6J5M9C8</accession>